<proteinExistence type="predicted"/>
<dbReference type="AlphaFoldDB" id="H3KHS0"/>
<keyword evidence="4" id="KW-1185">Reference proteome</keyword>
<feature type="region of interest" description="Disordered" evidence="1">
    <location>
        <begin position="32"/>
        <end position="133"/>
    </location>
</feature>
<sequence>MSNQTILIFIAAAAVVLLALFWRSKREERRVRAAQEKFQTNVEDPLTRSTRHEPEMSSMPDDDDEDEAPARTPVEPVLPQEPTVGGVKPAAKSAAMPSDEPPIYDELEAEAEEQEREEERAADAASAQPEFQSYPPVDAEVEWVLDITPGEGEQFALGGVKSLENEVKRSHFSMPVRIWARGIRDGLYCEARQLASPANHVVATMVLANRSGGLSDVCASEFFQVLEHAAAGVDATVRHTMDPLQAAKMADALKGFIAYYDHSIDIVITPADPSTPTFSLDAVTEAAQAAGFTAATGRWEYRAVPTDRDPVMTLAFGPEGSGSLVLKLDLPLTVLSRGDLQRFLASANHIAVTLHAQWNYAAAVPPGAAGAVQIERQAKEHAETMRTHGAEPGSARAKILFSRGG</sequence>
<dbReference type="RefSeq" id="WP_008543662.1">
    <property type="nucleotide sequence ID" value="NZ_JH605013.1"/>
</dbReference>
<reference evidence="3 4" key="1">
    <citation type="submission" date="2011-11" db="EMBL/GenBank/DDBJ databases">
        <authorList>
            <person name="Weinstock G."/>
            <person name="Sodergren E."/>
            <person name="Clifton S."/>
            <person name="Fulton L."/>
            <person name="Fulton B."/>
            <person name="Courtney L."/>
            <person name="Fronick C."/>
            <person name="Harrison M."/>
            <person name="Strong C."/>
            <person name="Farmer C."/>
            <person name="Delahaunty K."/>
            <person name="Markovic C."/>
            <person name="Hall O."/>
            <person name="Minx P."/>
            <person name="Tomlinson C."/>
            <person name="Mitreva M."/>
            <person name="Hou S."/>
            <person name="Chen J."/>
            <person name="Wollam A."/>
            <person name="Pepin K.H."/>
            <person name="Johnson M."/>
            <person name="Bhonagiri V."/>
            <person name="Zhang X."/>
            <person name="Suruliraj S."/>
            <person name="Warren W."/>
            <person name="Chinwalla A."/>
            <person name="Mardis E.R."/>
            <person name="Wilson R.K."/>
        </authorList>
    </citation>
    <scope>NUCLEOTIDE SEQUENCE [LARGE SCALE GENOMIC DNA]</scope>
    <source>
        <strain evidence="3 4">YIT 11816</strain>
    </source>
</reference>
<dbReference type="EMBL" id="AFBQ01000350">
    <property type="protein sequence ID" value="EHY30331.1"/>
    <property type="molecule type" value="Genomic_DNA"/>
</dbReference>
<evidence type="ECO:0000313" key="3">
    <source>
        <dbReference type="EMBL" id="EHY30331.1"/>
    </source>
</evidence>
<keyword evidence="2" id="KW-0812">Transmembrane</keyword>
<feature type="transmembrane region" description="Helical" evidence="2">
    <location>
        <begin position="6"/>
        <end position="22"/>
    </location>
</feature>
<evidence type="ECO:0000256" key="2">
    <source>
        <dbReference type="SAM" id="Phobius"/>
    </source>
</evidence>
<evidence type="ECO:0008006" key="5">
    <source>
        <dbReference type="Google" id="ProtNLM"/>
    </source>
</evidence>
<keyword evidence="2" id="KW-0472">Membrane</keyword>
<keyword evidence="2" id="KW-1133">Transmembrane helix</keyword>
<dbReference type="STRING" id="762967.HMPREF9440_02316"/>
<dbReference type="OrthoDB" id="9152881at2"/>
<protein>
    <recommendedName>
        <fullName evidence="5">Cell division protein ZipA</fullName>
    </recommendedName>
</protein>
<dbReference type="PATRIC" id="fig|762967.3.peg.1827"/>
<comment type="caution">
    <text evidence="3">The sequence shown here is derived from an EMBL/GenBank/DDBJ whole genome shotgun (WGS) entry which is preliminary data.</text>
</comment>
<accession>H3KHS0</accession>
<dbReference type="Proteomes" id="UP000004956">
    <property type="component" value="Unassembled WGS sequence"/>
</dbReference>
<name>H3KHS0_9BURK</name>
<evidence type="ECO:0000313" key="4">
    <source>
        <dbReference type="Proteomes" id="UP000004956"/>
    </source>
</evidence>
<gene>
    <name evidence="3" type="ORF">HMPREF9440_02316</name>
</gene>
<feature type="compositionally biased region" description="Acidic residues" evidence="1">
    <location>
        <begin position="102"/>
        <end position="116"/>
    </location>
</feature>
<organism evidence="3 4">
    <name type="scientific">Sutterella parvirubra YIT 11816</name>
    <dbReference type="NCBI Taxonomy" id="762967"/>
    <lineage>
        <taxon>Bacteria</taxon>
        <taxon>Pseudomonadati</taxon>
        <taxon>Pseudomonadota</taxon>
        <taxon>Betaproteobacteria</taxon>
        <taxon>Burkholderiales</taxon>
        <taxon>Sutterellaceae</taxon>
        <taxon>Sutterella</taxon>
    </lineage>
</organism>
<dbReference type="HOGENOM" id="CLU_672543_0_0_4"/>
<evidence type="ECO:0000256" key="1">
    <source>
        <dbReference type="SAM" id="MobiDB-lite"/>
    </source>
</evidence>